<reference evidence="3 4" key="1">
    <citation type="submission" date="2018-09" db="EMBL/GenBank/DDBJ databases">
        <title>Nesterenkonia natronophila sp. nov., an alkaliphilic actinobacteriume isolated from a soda lake, and emended description of the genus Nesterenkonia.</title>
        <authorList>
            <person name="Menes R.J."/>
            <person name="Iriarte A."/>
        </authorList>
    </citation>
    <scope>NUCLEOTIDE SEQUENCE [LARGE SCALE GENOMIC DNA]</scope>
    <source>
        <strain evidence="3 4">M8</strain>
    </source>
</reference>
<proteinExistence type="predicted"/>
<keyword evidence="4" id="KW-1185">Reference proteome</keyword>
<dbReference type="PANTHER" id="PTHR46401">
    <property type="entry name" value="GLYCOSYLTRANSFERASE WBBK-RELATED"/>
    <property type="match status" value="1"/>
</dbReference>
<dbReference type="PANTHER" id="PTHR46401:SF2">
    <property type="entry name" value="GLYCOSYLTRANSFERASE WBBK-RELATED"/>
    <property type="match status" value="1"/>
</dbReference>
<gene>
    <name evidence="3" type="ORF">D3250_08800</name>
</gene>
<dbReference type="InterPro" id="IPR001296">
    <property type="entry name" value="Glyco_trans_1"/>
</dbReference>
<evidence type="ECO:0000313" key="4">
    <source>
        <dbReference type="Proteomes" id="UP000266615"/>
    </source>
</evidence>
<keyword evidence="1 3" id="KW-0808">Transferase</keyword>
<accession>A0A3A4FAH5</accession>
<evidence type="ECO:0000256" key="1">
    <source>
        <dbReference type="ARBA" id="ARBA00022679"/>
    </source>
</evidence>
<dbReference type="SUPFAM" id="SSF53756">
    <property type="entry name" value="UDP-Glycosyltransferase/glycogen phosphorylase"/>
    <property type="match status" value="1"/>
</dbReference>
<protein>
    <submittedName>
        <fullName evidence="3">Glycosyltransferase</fullName>
    </submittedName>
</protein>
<name>A0A3A4FAH5_9MICC</name>
<dbReference type="GO" id="GO:0016757">
    <property type="term" value="F:glycosyltransferase activity"/>
    <property type="evidence" value="ECO:0007669"/>
    <property type="project" value="InterPro"/>
</dbReference>
<feature type="domain" description="Glycosyl transferase family 1" evidence="2">
    <location>
        <begin position="167"/>
        <end position="330"/>
    </location>
</feature>
<dbReference type="CDD" id="cd03801">
    <property type="entry name" value="GT4_PimA-like"/>
    <property type="match status" value="1"/>
</dbReference>
<dbReference type="OrthoDB" id="9765330at2"/>
<dbReference type="Pfam" id="PF00534">
    <property type="entry name" value="Glycos_transf_1"/>
    <property type="match status" value="1"/>
</dbReference>
<evidence type="ECO:0000313" key="3">
    <source>
        <dbReference type="EMBL" id="RJN32157.1"/>
    </source>
</evidence>
<dbReference type="GO" id="GO:0009103">
    <property type="term" value="P:lipopolysaccharide biosynthetic process"/>
    <property type="evidence" value="ECO:0007669"/>
    <property type="project" value="TreeGrafter"/>
</dbReference>
<dbReference type="Proteomes" id="UP000266615">
    <property type="component" value="Unassembled WGS sequence"/>
</dbReference>
<comment type="caution">
    <text evidence="3">The sequence shown here is derived from an EMBL/GenBank/DDBJ whole genome shotgun (WGS) entry which is preliminary data.</text>
</comment>
<dbReference type="AlphaFoldDB" id="A0A3A4FAH5"/>
<sequence>MITAGDRAFVVPADLPGPSGGLTYNRRVLQTWRSQGLAVTEEPVSGAWPSPDEPARQELAHTLHRYRSVLVDGIIASAAPEEIAQAQAAGVEVSVLMHLPLPAETGLDAAQQRRVTARERRALEHAAQVVCTSEWARRDVAERYGALPLAVAAPGCDAAPLACGSAPPHILFLGSVSERKNPLLLLRALEPLQSLDWSLTIGGPRGADRRYAEAVASAAHQFADRISLPGPLAGKSLEQVWDRTDLLVLPSLAETYGMVVTEALARGIPAVVGAGTGAQEALTGARDPLRTDPTALPGAAVDPSDETAWTAVLEEWLGNEALRRHWRTNAVADRDRLRPWSETAKNLSTALRW</sequence>
<dbReference type="EMBL" id="QYZP01000002">
    <property type="protein sequence ID" value="RJN32157.1"/>
    <property type="molecule type" value="Genomic_DNA"/>
</dbReference>
<organism evidence="3 4">
    <name type="scientific">Nesterenkonia natronophila</name>
    <dbReference type="NCBI Taxonomy" id="2174932"/>
    <lineage>
        <taxon>Bacteria</taxon>
        <taxon>Bacillati</taxon>
        <taxon>Actinomycetota</taxon>
        <taxon>Actinomycetes</taxon>
        <taxon>Micrococcales</taxon>
        <taxon>Micrococcaceae</taxon>
        <taxon>Nesterenkonia</taxon>
    </lineage>
</organism>
<dbReference type="RefSeq" id="WP_119902946.1">
    <property type="nucleotide sequence ID" value="NZ_QYZP01000002.1"/>
</dbReference>
<evidence type="ECO:0000259" key="2">
    <source>
        <dbReference type="Pfam" id="PF00534"/>
    </source>
</evidence>
<dbReference type="Gene3D" id="3.40.50.2000">
    <property type="entry name" value="Glycogen Phosphorylase B"/>
    <property type="match status" value="2"/>
</dbReference>